<evidence type="ECO:0000256" key="3">
    <source>
        <dbReference type="ARBA" id="ARBA00004174"/>
    </source>
</evidence>
<protein>
    <submittedName>
        <fullName evidence="12">Cyp312a1</fullName>
    </submittedName>
</protein>
<comment type="cofactor">
    <cofactor evidence="1 11">
        <name>heme</name>
        <dbReference type="ChEBI" id="CHEBI:30413"/>
    </cofactor>
</comment>
<dbReference type="AlphaFoldDB" id="A0A0M5J5W2"/>
<dbReference type="InterPro" id="IPR050196">
    <property type="entry name" value="Cytochrome_P450_Monoox"/>
</dbReference>
<evidence type="ECO:0000313" key="12">
    <source>
        <dbReference type="EMBL" id="ALC44006.1"/>
    </source>
</evidence>
<proteinExistence type="inferred from homology"/>
<feature type="binding site" description="axial binding residue" evidence="11">
    <location>
        <position position="310"/>
    </location>
    <ligand>
        <name>heme</name>
        <dbReference type="ChEBI" id="CHEBI:30413"/>
    </ligand>
    <ligandPart>
        <name>Fe</name>
        <dbReference type="ChEBI" id="CHEBI:18248"/>
    </ligandPart>
</feature>
<dbReference type="OrthoDB" id="1055148at2759"/>
<dbReference type="PRINTS" id="PR00465">
    <property type="entry name" value="EP450IV"/>
</dbReference>
<dbReference type="GO" id="GO:0004497">
    <property type="term" value="F:monooxygenase activity"/>
    <property type="evidence" value="ECO:0007669"/>
    <property type="project" value="UniProtKB-KW"/>
</dbReference>
<dbReference type="GO" id="GO:0020037">
    <property type="term" value="F:heme binding"/>
    <property type="evidence" value="ECO:0007669"/>
    <property type="project" value="InterPro"/>
</dbReference>
<evidence type="ECO:0000256" key="2">
    <source>
        <dbReference type="ARBA" id="ARBA00003690"/>
    </source>
</evidence>
<evidence type="ECO:0000256" key="6">
    <source>
        <dbReference type="ARBA" id="ARBA00022617"/>
    </source>
</evidence>
<evidence type="ECO:0000256" key="1">
    <source>
        <dbReference type="ARBA" id="ARBA00001971"/>
    </source>
</evidence>
<evidence type="ECO:0000256" key="4">
    <source>
        <dbReference type="ARBA" id="ARBA00004406"/>
    </source>
</evidence>
<dbReference type="GO" id="GO:0005789">
    <property type="term" value="C:endoplasmic reticulum membrane"/>
    <property type="evidence" value="ECO:0007669"/>
    <property type="project" value="UniProtKB-SubCell"/>
</dbReference>
<comment type="similarity">
    <text evidence="5">Belongs to the cytochrome P450 family.</text>
</comment>
<evidence type="ECO:0000256" key="9">
    <source>
        <dbReference type="ARBA" id="ARBA00023004"/>
    </source>
</evidence>
<gene>
    <name evidence="12" type="ORF">Dbus_chr3Lg1172</name>
</gene>
<accession>A0A0M5J5W2</accession>
<evidence type="ECO:0000256" key="11">
    <source>
        <dbReference type="PIRSR" id="PIRSR602403-1"/>
    </source>
</evidence>
<dbReference type="STRING" id="30019.A0A0M5J5W2"/>
<dbReference type="GO" id="GO:0005506">
    <property type="term" value="F:iron ion binding"/>
    <property type="evidence" value="ECO:0007669"/>
    <property type="project" value="InterPro"/>
</dbReference>
<organism evidence="12 13">
    <name type="scientific">Drosophila busckii</name>
    <name type="common">Fruit fly</name>
    <dbReference type="NCBI Taxonomy" id="30019"/>
    <lineage>
        <taxon>Eukaryota</taxon>
        <taxon>Metazoa</taxon>
        <taxon>Ecdysozoa</taxon>
        <taxon>Arthropoda</taxon>
        <taxon>Hexapoda</taxon>
        <taxon>Insecta</taxon>
        <taxon>Pterygota</taxon>
        <taxon>Neoptera</taxon>
        <taxon>Endopterygota</taxon>
        <taxon>Diptera</taxon>
        <taxon>Brachycera</taxon>
        <taxon>Muscomorpha</taxon>
        <taxon>Ephydroidea</taxon>
        <taxon>Drosophilidae</taxon>
        <taxon>Drosophila</taxon>
    </lineage>
</organism>
<dbReference type="Pfam" id="PF00067">
    <property type="entry name" value="p450"/>
    <property type="match status" value="1"/>
</dbReference>
<evidence type="ECO:0000256" key="7">
    <source>
        <dbReference type="ARBA" id="ARBA00022723"/>
    </source>
</evidence>
<dbReference type="InterPro" id="IPR036396">
    <property type="entry name" value="Cyt_P450_sf"/>
</dbReference>
<evidence type="ECO:0000256" key="5">
    <source>
        <dbReference type="ARBA" id="ARBA00010617"/>
    </source>
</evidence>
<keyword evidence="13" id="KW-1185">Reference proteome</keyword>
<dbReference type="GO" id="GO:0016705">
    <property type="term" value="F:oxidoreductase activity, acting on paired donors, with incorporation or reduction of molecular oxygen"/>
    <property type="evidence" value="ECO:0007669"/>
    <property type="project" value="InterPro"/>
</dbReference>
<dbReference type="PANTHER" id="PTHR24291:SF203">
    <property type="entry name" value="CYTOCHROME P450 4D1-RELATED"/>
    <property type="match status" value="1"/>
</dbReference>
<dbReference type="EMBL" id="CP012525">
    <property type="protein sequence ID" value="ALC44006.1"/>
    <property type="molecule type" value="Genomic_DNA"/>
</dbReference>
<dbReference type="PANTHER" id="PTHR24291">
    <property type="entry name" value="CYTOCHROME P450 FAMILY 4"/>
    <property type="match status" value="1"/>
</dbReference>
<keyword evidence="10" id="KW-0503">Monooxygenase</keyword>
<dbReference type="PRINTS" id="PR00385">
    <property type="entry name" value="P450"/>
</dbReference>
<keyword evidence="9 11" id="KW-0408">Iron</keyword>
<evidence type="ECO:0000256" key="8">
    <source>
        <dbReference type="ARBA" id="ARBA00023002"/>
    </source>
</evidence>
<keyword evidence="7 11" id="KW-0479">Metal-binding</keyword>
<dbReference type="Proteomes" id="UP000494163">
    <property type="component" value="Chromosome 3L"/>
</dbReference>
<dbReference type="OMA" id="ISPMYMG"/>
<comment type="function">
    <text evidence="2">May be involved in the metabolism of insect hormones and in the breakdown of synthetic insecticides.</text>
</comment>
<name>A0A0M5J5W2_DROBS</name>
<reference evidence="12 13" key="1">
    <citation type="submission" date="2015-08" db="EMBL/GenBank/DDBJ databases">
        <title>Ancestral chromatin configuration constrains chromatin evolution on differentiating sex chromosomes in Drosophila.</title>
        <authorList>
            <person name="Zhou Q."/>
            <person name="Bachtrog D."/>
        </authorList>
    </citation>
    <scope>NUCLEOTIDE SEQUENCE [LARGE SCALE GENOMIC DNA]</scope>
    <source>
        <tissue evidence="12">Whole larvae</tissue>
    </source>
</reference>
<dbReference type="SUPFAM" id="SSF48264">
    <property type="entry name" value="Cytochrome P450"/>
    <property type="match status" value="1"/>
</dbReference>
<keyword evidence="8" id="KW-0560">Oxidoreductase</keyword>
<dbReference type="SMR" id="A0A0M5J5W2"/>
<dbReference type="InterPro" id="IPR002403">
    <property type="entry name" value="Cyt_P450_E_grp-IV"/>
</dbReference>
<evidence type="ECO:0000256" key="10">
    <source>
        <dbReference type="ARBA" id="ARBA00023033"/>
    </source>
</evidence>
<comment type="subcellular location">
    <subcellularLocation>
        <location evidence="4">Endoplasmic reticulum membrane</location>
        <topology evidence="4">Peripheral membrane protein</topology>
    </subcellularLocation>
    <subcellularLocation>
        <location evidence="3">Microsome membrane</location>
        <topology evidence="3">Peripheral membrane protein</topology>
    </subcellularLocation>
</comment>
<dbReference type="Gene3D" id="1.10.630.10">
    <property type="entry name" value="Cytochrome P450"/>
    <property type="match status" value="1"/>
</dbReference>
<evidence type="ECO:0000313" key="13">
    <source>
        <dbReference type="Proteomes" id="UP000494163"/>
    </source>
</evidence>
<keyword evidence="6 11" id="KW-0349">Heme</keyword>
<dbReference type="InterPro" id="IPR001128">
    <property type="entry name" value="Cyt_P450"/>
</dbReference>
<sequence length="365" mass="42740">MIKQFLHVFQKQSRILVARLQLVAGTEQSVDFLQYINCFTLDSICETALGTTVEAQSAQKSDYLAAVKDIMQIIDARLKNLFYRSEWIYRFTRLAARERQLIKTLHGFTERIIKQRMEQLKAQQLNDNNNLDSEQRTQRSCLDTLLLAKTPAGAALQLQHIREELDTIIFGGFDLTAATLKFFMYNMTLHMPHQQLCREEIWRVCGRDKRSSITMAHLAELEYLEMCIKESMRLYPSGPITARRATANCKINDFFIPKNCDVIISPMYMGRCKEFFPDPLLFKPERWERNAEPKIEASTFIPFMTGPRSCLGQRYAMVMMKMVLCHLLRNFYFEPVGERQEKMRLIFVMTLHTKTPYYCKIRATE</sequence>